<dbReference type="AlphaFoldDB" id="A0AAU9WMZ8"/>
<dbReference type="SMART" id="SM00060">
    <property type="entry name" value="FN3"/>
    <property type="match status" value="1"/>
</dbReference>
<dbReference type="InterPro" id="IPR007110">
    <property type="entry name" value="Ig-like_dom"/>
</dbReference>
<dbReference type="EMBL" id="CALNXJ010000017">
    <property type="protein sequence ID" value="CAH3119694.1"/>
    <property type="molecule type" value="Genomic_DNA"/>
</dbReference>
<dbReference type="SMART" id="SM00409">
    <property type="entry name" value="IG"/>
    <property type="match status" value="2"/>
</dbReference>
<accession>A0AAU9WMZ8</accession>
<gene>
    <name evidence="6" type="ORF">PMEA_00008410</name>
</gene>
<dbReference type="GO" id="GO:0098609">
    <property type="term" value="P:cell-cell adhesion"/>
    <property type="evidence" value="ECO:0007669"/>
    <property type="project" value="TreeGrafter"/>
</dbReference>
<dbReference type="PROSITE" id="PS50835">
    <property type="entry name" value="IG_LIKE"/>
    <property type="match status" value="1"/>
</dbReference>
<dbReference type="PROSITE" id="PS50853">
    <property type="entry name" value="FN3"/>
    <property type="match status" value="1"/>
</dbReference>
<dbReference type="GO" id="GO:0016020">
    <property type="term" value="C:membrane"/>
    <property type="evidence" value="ECO:0007669"/>
    <property type="project" value="UniProtKB-SubCell"/>
</dbReference>
<dbReference type="CDD" id="cd00063">
    <property type="entry name" value="FN3"/>
    <property type="match status" value="1"/>
</dbReference>
<dbReference type="Proteomes" id="UP001159428">
    <property type="component" value="Unassembled WGS sequence"/>
</dbReference>
<keyword evidence="2" id="KW-1015">Disulfide bond</keyword>
<evidence type="ECO:0000259" key="5">
    <source>
        <dbReference type="PROSITE" id="PS50853"/>
    </source>
</evidence>
<dbReference type="SMART" id="SM00408">
    <property type="entry name" value="IGc2"/>
    <property type="match status" value="2"/>
</dbReference>
<dbReference type="SUPFAM" id="SSF49265">
    <property type="entry name" value="Fibronectin type III"/>
    <property type="match status" value="1"/>
</dbReference>
<dbReference type="Pfam" id="PF07679">
    <property type="entry name" value="I-set"/>
    <property type="match status" value="1"/>
</dbReference>
<dbReference type="InterPro" id="IPR036179">
    <property type="entry name" value="Ig-like_dom_sf"/>
</dbReference>
<evidence type="ECO:0000256" key="2">
    <source>
        <dbReference type="ARBA" id="ARBA00023157"/>
    </source>
</evidence>
<dbReference type="Pfam" id="PF00041">
    <property type="entry name" value="fn3"/>
    <property type="match status" value="1"/>
</dbReference>
<dbReference type="SUPFAM" id="SSF48726">
    <property type="entry name" value="Immunoglobulin"/>
    <property type="match status" value="2"/>
</dbReference>
<evidence type="ECO:0000259" key="4">
    <source>
        <dbReference type="PROSITE" id="PS50835"/>
    </source>
</evidence>
<evidence type="ECO:0000313" key="6">
    <source>
        <dbReference type="EMBL" id="CAH3119694.1"/>
    </source>
</evidence>
<comment type="caution">
    <text evidence="6">The sequence shown here is derived from an EMBL/GenBank/DDBJ whole genome shotgun (WGS) entry which is preliminary data.</text>
</comment>
<feature type="signal peptide" evidence="3">
    <location>
        <begin position="1"/>
        <end position="26"/>
    </location>
</feature>
<dbReference type="InterPro" id="IPR036116">
    <property type="entry name" value="FN3_sf"/>
</dbReference>
<reference evidence="6 7" key="1">
    <citation type="submission" date="2022-05" db="EMBL/GenBank/DDBJ databases">
        <authorList>
            <consortium name="Genoscope - CEA"/>
            <person name="William W."/>
        </authorList>
    </citation>
    <scope>NUCLEOTIDE SEQUENCE [LARGE SCALE GENOMIC DNA]</scope>
</reference>
<dbReference type="PANTHER" id="PTHR44170:SF6">
    <property type="entry name" value="CONTACTIN"/>
    <property type="match status" value="1"/>
</dbReference>
<evidence type="ECO:0000313" key="7">
    <source>
        <dbReference type="Proteomes" id="UP001159428"/>
    </source>
</evidence>
<feature type="domain" description="Fibronectin type-III" evidence="5">
    <location>
        <begin position="208"/>
        <end position="304"/>
    </location>
</feature>
<dbReference type="PANTHER" id="PTHR44170">
    <property type="entry name" value="PROTEIN SIDEKICK"/>
    <property type="match status" value="1"/>
</dbReference>
<evidence type="ECO:0000256" key="3">
    <source>
        <dbReference type="SAM" id="SignalP"/>
    </source>
</evidence>
<evidence type="ECO:0000256" key="1">
    <source>
        <dbReference type="ARBA" id="ARBA00022737"/>
    </source>
</evidence>
<dbReference type="InterPro" id="IPR003961">
    <property type="entry name" value="FN3_dom"/>
</dbReference>
<organism evidence="6 7">
    <name type="scientific">Pocillopora meandrina</name>
    <dbReference type="NCBI Taxonomy" id="46732"/>
    <lineage>
        <taxon>Eukaryota</taxon>
        <taxon>Metazoa</taxon>
        <taxon>Cnidaria</taxon>
        <taxon>Anthozoa</taxon>
        <taxon>Hexacorallia</taxon>
        <taxon>Scleractinia</taxon>
        <taxon>Astrocoeniina</taxon>
        <taxon>Pocilloporidae</taxon>
        <taxon>Pocillopora</taxon>
    </lineage>
</organism>
<keyword evidence="3" id="KW-0732">Signal</keyword>
<dbReference type="InterPro" id="IPR013098">
    <property type="entry name" value="Ig_I-set"/>
</dbReference>
<name>A0AAU9WMZ8_9CNID</name>
<dbReference type="InterPro" id="IPR003598">
    <property type="entry name" value="Ig_sub2"/>
</dbReference>
<protein>
    <submittedName>
        <fullName evidence="6">Uncharacterized protein</fullName>
    </submittedName>
</protein>
<sequence>MTEILFKILVALVQLISLQWTSICDGTVHVPKGNYTIPEGGELSINCSATDEALTGWFTSSGKKITNDPSARVHVRSSGSLKYLEIPRVNKADRGTYECRGTRNKTQIRLNVEYSPVLISESSTHGTIFSSLDSNKEITLKCKFDGFPVPELKFQFAGVNLNSISNASGFVYYKFRVTRPRDFGFYSCVAENKMGTVTHYIEVYERGPPEPPNNVQASSTCDSIEVTWEASLKDGGSPVTGYTIKLLNGGESVASESLTNLSRSKSFTNLKKKTEYEVRLNSNNALGGGEWRSISLNTTVACPEKRGSSGSELKVVTSILTLLIMSTFVHLVL</sequence>
<dbReference type="Gene3D" id="2.60.40.10">
    <property type="entry name" value="Immunoglobulins"/>
    <property type="match status" value="3"/>
</dbReference>
<feature type="chain" id="PRO_5043370208" evidence="3">
    <location>
        <begin position="27"/>
        <end position="333"/>
    </location>
</feature>
<dbReference type="InterPro" id="IPR013783">
    <property type="entry name" value="Ig-like_fold"/>
</dbReference>
<proteinExistence type="predicted"/>
<feature type="domain" description="Ig-like" evidence="4">
    <location>
        <begin position="116"/>
        <end position="198"/>
    </location>
</feature>
<keyword evidence="1" id="KW-0677">Repeat</keyword>
<dbReference type="InterPro" id="IPR003599">
    <property type="entry name" value="Ig_sub"/>
</dbReference>
<keyword evidence="7" id="KW-1185">Reference proteome</keyword>